<evidence type="ECO:0000313" key="1">
    <source>
        <dbReference type="EMBL" id="KAJ0021452.1"/>
    </source>
</evidence>
<organism evidence="1 2">
    <name type="scientific">Pistacia integerrima</name>
    <dbReference type="NCBI Taxonomy" id="434235"/>
    <lineage>
        <taxon>Eukaryota</taxon>
        <taxon>Viridiplantae</taxon>
        <taxon>Streptophyta</taxon>
        <taxon>Embryophyta</taxon>
        <taxon>Tracheophyta</taxon>
        <taxon>Spermatophyta</taxon>
        <taxon>Magnoliopsida</taxon>
        <taxon>eudicotyledons</taxon>
        <taxon>Gunneridae</taxon>
        <taxon>Pentapetalae</taxon>
        <taxon>rosids</taxon>
        <taxon>malvids</taxon>
        <taxon>Sapindales</taxon>
        <taxon>Anacardiaceae</taxon>
        <taxon>Pistacia</taxon>
    </lineage>
</organism>
<comment type="caution">
    <text evidence="1">The sequence shown here is derived from an EMBL/GenBank/DDBJ whole genome shotgun (WGS) entry which is preliminary data.</text>
</comment>
<keyword evidence="2" id="KW-1185">Reference proteome</keyword>
<reference evidence="2" key="1">
    <citation type="journal article" date="2023" name="G3 (Bethesda)">
        <title>Genome assembly and association tests identify interacting loci associated with vigor, precocity, and sex in interspecific pistachio rootstocks.</title>
        <authorList>
            <person name="Palmer W."/>
            <person name="Jacygrad E."/>
            <person name="Sagayaradj S."/>
            <person name="Cavanaugh K."/>
            <person name="Han R."/>
            <person name="Bertier L."/>
            <person name="Beede B."/>
            <person name="Kafkas S."/>
            <person name="Golino D."/>
            <person name="Preece J."/>
            <person name="Michelmore R."/>
        </authorList>
    </citation>
    <scope>NUCLEOTIDE SEQUENCE [LARGE SCALE GENOMIC DNA]</scope>
</reference>
<dbReference type="EMBL" id="CM047746">
    <property type="protein sequence ID" value="KAJ0021452.1"/>
    <property type="molecule type" value="Genomic_DNA"/>
</dbReference>
<accession>A0ACC0XSY5</accession>
<evidence type="ECO:0000313" key="2">
    <source>
        <dbReference type="Proteomes" id="UP001163603"/>
    </source>
</evidence>
<sequence>MARLLSILLLCVAFMLVLLAENRAATVEGVSSELKAQSNHGMYGTTPGSLHPQGKFQNLSMKLVNHDNVLQNAHTDAQPQHTRNHACSSAKNAVQSVCVCPLEPMATSKLALATTIGRPREEAPNALD</sequence>
<gene>
    <name evidence="1" type="ORF">Pint_30961</name>
</gene>
<protein>
    <submittedName>
        <fullName evidence="1">Uncharacterized protein</fullName>
    </submittedName>
</protein>
<name>A0ACC0XSY5_9ROSI</name>
<dbReference type="Proteomes" id="UP001163603">
    <property type="component" value="Chromosome 11"/>
</dbReference>
<proteinExistence type="predicted"/>